<gene>
    <name evidence="2" type="ORF">CAPTEDRAFT_100736</name>
</gene>
<proteinExistence type="predicted"/>
<accession>R7UTE7</accession>
<feature type="region of interest" description="Disordered" evidence="1">
    <location>
        <begin position="64"/>
        <end position="141"/>
    </location>
</feature>
<evidence type="ECO:0000313" key="2">
    <source>
        <dbReference type="EMBL" id="ELU09789.1"/>
    </source>
</evidence>
<dbReference type="Proteomes" id="UP000014760">
    <property type="component" value="Unassembled WGS sequence"/>
</dbReference>
<evidence type="ECO:0000313" key="4">
    <source>
        <dbReference type="Proteomes" id="UP000014760"/>
    </source>
</evidence>
<feature type="compositionally biased region" description="Pro residues" evidence="1">
    <location>
        <begin position="111"/>
        <end position="120"/>
    </location>
</feature>
<feature type="compositionally biased region" description="Polar residues" evidence="1">
    <location>
        <begin position="8"/>
        <end position="24"/>
    </location>
</feature>
<organism evidence="2">
    <name type="scientific">Capitella teleta</name>
    <name type="common">Polychaete worm</name>
    <dbReference type="NCBI Taxonomy" id="283909"/>
    <lineage>
        <taxon>Eukaryota</taxon>
        <taxon>Metazoa</taxon>
        <taxon>Spiralia</taxon>
        <taxon>Lophotrochozoa</taxon>
        <taxon>Annelida</taxon>
        <taxon>Polychaeta</taxon>
        <taxon>Sedentaria</taxon>
        <taxon>Scolecida</taxon>
        <taxon>Capitellidae</taxon>
        <taxon>Capitella</taxon>
    </lineage>
</organism>
<dbReference type="AlphaFoldDB" id="R7UTE7"/>
<dbReference type="EnsemblMetazoa" id="CapteT100736">
    <property type="protein sequence ID" value="CapteP100736"/>
    <property type="gene ID" value="CapteG100736"/>
</dbReference>
<evidence type="ECO:0000256" key="1">
    <source>
        <dbReference type="SAM" id="MobiDB-lite"/>
    </source>
</evidence>
<dbReference type="EMBL" id="KB297953">
    <property type="protein sequence ID" value="ELU09789.1"/>
    <property type="molecule type" value="Genomic_DNA"/>
</dbReference>
<name>R7UTE7_CAPTE</name>
<reference evidence="3" key="3">
    <citation type="submission" date="2015-06" db="UniProtKB">
        <authorList>
            <consortium name="EnsemblMetazoa"/>
        </authorList>
    </citation>
    <scope>IDENTIFICATION</scope>
</reference>
<protein>
    <submittedName>
        <fullName evidence="2 3">Uncharacterized protein</fullName>
    </submittedName>
</protein>
<evidence type="ECO:0000313" key="3">
    <source>
        <dbReference type="EnsemblMetazoa" id="CapteP100736"/>
    </source>
</evidence>
<keyword evidence="4" id="KW-1185">Reference proteome</keyword>
<feature type="region of interest" description="Disordered" evidence="1">
    <location>
        <begin position="1"/>
        <end position="24"/>
    </location>
</feature>
<dbReference type="HOGENOM" id="CLU_1827121_0_0_1"/>
<feature type="compositionally biased region" description="Polar residues" evidence="1">
    <location>
        <begin position="79"/>
        <end position="91"/>
    </location>
</feature>
<reference evidence="2 4" key="2">
    <citation type="journal article" date="2013" name="Nature">
        <title>Insights into bilaterian evolution from three spiralian genomes.</title>
        <authorList>
            <person name="Simakov O."/>
            <person name="Marletaz F."/>
            <person name="Cho S.J."/>
            <person name="Edsinger-Gonzales E."/>
            <person name="Havlak P."/>
            <person name="Hellsten U."/>
            <person name="Kuo D.H."/>
            <person name="Larsson T."/>
            <person name="Lv J."/>
            <person name="Arendt D."/>
            <person name="Savage R."/>
            <person name="Osoegawa K."/>
            <person name="de Jong P."/>
            <person name="Grimwood J."/>
            <person name="Chapman J.A."/>
            <person name="Shapiro H."/>
            <person name="Aerts A."/>
            <person name="Otillar R.P."/>
            <person name="Terry A.Y."/>
            <person name="Boore J.L."/>
            <person name="Grigoriev I.V."/>
            <person name="Lindberg D.R."/>
            <person name="Seaver E.C."/>
            <person name="Weisblat D.A."/>
            <person name="Putnam N.H."/>
            <person name="Rokhsar D.S."/>
        </authorList>
    </citation>
    <scope>NUCLEOTIDE SEQUENCE</scope>
    <source>
        <strain evidence="2 4">I ESC-2004</strain>
    </source>
</reference>
<sequence length="141" mass="15293">MWKPPQFSAPQPSSKFFPTPTQQPDLLSKANIAHVTLPNHILMQSPPSKSESVVCNNPHRPVPTFWNNLDTPQREESGSPLSTVSMVSNSPIAVPTSPTPASSHIPWFPEMNPPSSPFSPGPLATSSPKEVKPLPTSEYCT</sequence>
<dbReference type="EMBL" id="AMQN01006253">
    <property type="status" value="NOT_ANNOTATED_CDS"/>
    <property type="molecule type" value="Genomic_DNA"/>
</dbReference>
<reference evidence="4" key="1">
    <citation type="submission" date="2012-12" db="EMBL/GenBank/DDBJ databases">
        <authorList>
            <person name="Hellsten U."/>
            <person name="Grimwood J."/>
            <person name="Chapman J.A."/>
            <person name="Shapiro H."/>
            <person name="Aerts A."/>
            <person name="Otillar R.P."/>
            <person name="Terry A.Y."/>
            <person name="Boore J.L."/>
            <person name="Simakov O."/>
            <person name="Marletaz F."/>
            <person name="Cho S.-J."/>
            <person name="Edsinger-Gonzales E."/>
            <person name="Havlak P."/>
            <person name="Kuo D.-H."/>
            <person name="Larsson T."/>
            <person name="Lv J."/>
            <person name="Arendt D."/>
            <person name="Savage R."/>
            <person name="Osoegawa K."/>
            <person name="de Jong P."/>
            <person name="Lindberg D.R."/>
            <person name="Seaver E.C."/>
            <person name="Weisblat D.A."/>
            <person name="Putnam N.H."/>
            <person name="Grigoriev I.V."/>
            <person name="Rokhsar D.S."/>
        </authorList>
    </citation>
    <scope>NUCLEOTIDE SEQUENCE</scope>
    <source>
        <strain evidence="4">I ESC-2004</strain>
    </source>
</reference>